<keyword evidence="2 7" id="KW-0813">Transport</keyword>
<dbReference type="InterPro" id="IPR000515">
    <property type="entry name" value="MetI-like"/>
</dbReference>
<feature type="domain" description="ABC transmembrane type-1" evidence="9">
    <location>
        <begin position="67"/>
        <end position="253"/>
    </location>
</feature>
<dbReference type="CDD" id="cd06261">
    <property type="entry name" value="TM_PBP2"/>
    <property type="match status" value="1"/>
</dbReference>
<keyword evidence="4 7" id="KW-0812">Transmembrane</keyword>
<dbReference type="PANTHER" id="PTHR43386">
    <property type="entry name" value="OLIGOPEPTIDE TRANSPORT SYSTEM PERMEASE PROTEIN APPC"/>
    <property type="match status" value="1"/>
</dbReference>
<proteinExistence type="inferred from homology"/>
<feature type="transmembrane region" description="Helical" evidence="7">
    <location>
        <begin position="67"/>
        <end position="91"/>
    </location>
</feature>
<keyword evidence="11" id="KW-1185">Reference proteome</keyword>
<dbReference type="Gene3D" id="1.10.3720.10">
    <property type="entry name" value="MetI-like"/>
    <property type="match status" value="1"/>
</dbReference>
<name>A0A1H3LJZ9_9ACTN</name>
<dbReference type="PROSITE" id="PS50928">
    <property type="entry name" value="ABC_TM1"/>
    <property type="match status" value="1"/>
</dbReference>
<keyword evidence="3" id="KW-1003">Cell membrane</keyword>
<dbReference type="STRING" id="1137993.SAMN05660209_03379"/>
<dbReference type="Pfam" id="PF00528">
    <property type="entry name" value="BPD_transp_1"/>
    <property type="match status" value="1"/>
</dbReference>
<evidence type="ECO:0000256" key="1">
    <source>
        <dbReference type="ARBA" id="ARBA00004651"/>
    </source>
</evidence>
<keyword evidence="6 7" id="KW-0472">Membrane</keyword>
<gene>
    <name evidence="10" type="ORF">SAMN05660209_03379</name>
</gene>
<dbReference type="InterPro" id="IPR035906">
    <property type="entry name" value="MetI-like_sf"/>
</dbReference>
<evidence type="ECO:0000313" key="10">
    <source>
        <dbReference type="EMBL" id="SDY64666.1"/>
    </source>
</evidence>
<comment type="subcellular location">
    <subcellularLocation>
        <location evidence="1 7">Cell membrane</location>
        <topology evidence="1 7">Multi-pass membrane protein</topology>
    </subcellularLocation>
</comment>
<protein>
    <submittedName>
        <fullName evidence="10">Oligopeptide transport system permease protein</fullName>
    </submittedName>
</protein>
<evidence type="ECO:0000256" key="2">
    <source>
        <dbReference type="ARBA" id="ARBA00022448"/>
    </source>
</evidence>
<evidence type="ECO:0000256" key="3">
    <source>
        <dbReference type="ARBA" id="ARBA00022475"/>
    </source>
</evidence>
<evidence type="ECO:0000259" key="9">
    <source>
        <dbReference type="PROSITE" id="PS50928"/>
    </source>
</evidence>
<evidence type="ECO:0000256" key="4">
    <source>
        <dbReference type="ARBA" id="ARBA00022692"/>
    </source>
</evidence>
<dbReference type="EMBL" id="FNOT01000009">
    <property type="protein sequence ID" value="SDY64666.1"/>
    <property type="molecule type" value="Genomic_DNA"/>
</dbReference>
<dbReference type="AlphaFoldDB" id="A0A1H3LJZ9"/>
<feature type="transmembrane region" description="Helical" evidence="7">
    <location>
        <begin position="103"/>
        <end position="121"/>
    </location>
</feature>
<feature type="signal peptide" evidence="8">
    <location>
        <begin position="1"/>
        <end position="19"/>
    </location>
</feature>
<dbReference type="SUPFAM" id="SSF161098">
    <property type="entry name" value="MetI-like"/>
    <property type="match status" value="1"/>
</dbReference>
<feature type="transmembrane region" description="Helical" evidence="7">
    <location>
        <begin position="230"/>
        <end position="253"/>
    </location>
</feature>
<sequence>MLLVLGGGLLALLAAMAVAPGLFTDADPRDCDLSRSVGPPSWAHPFGFDLFGCDYLARTVHGARASLLLAVAVVLGAGLLAVVLGTVAGYAGGLLDTVVSRITDVWSGIPIVLGGLVLLSATRERGLLQVIVVLTLFSWPPMVRLVRTSTQQTRELDFVTAARALGAGPLRVVRRHVLPHAVRPLVVFASGYAGVLISSEAILTYAGVGLQRPVESWGIQLQQAQERVTLAPHLLVFPSLFLVAAVLAFVLLGEGLRRRPVER</sequence>
<dbReference type="Proteomes" id="UP000198921">
    <property type="component" value="Unassembled WGS sequence"/>
</dbReference>
<evidence type="ECO:0000313" key="11">
    <source>
        <dbReference type="Proteomes" id="UP000198921"/>
    </source>
</evidence>
<dbReference type="GO" id="GO:0055085">
    <property type="term" value="P:transmembrane transport"/>
    <property type="evidence" value="ECO:0007669"/>
    <property type="project" value="InterPro"/>
</dbReference>
<accession>A0A1H3LJZ9</accession>
<organism evidence="10 11">
    <name type="scientific">Geodermatophilus africanus</name>
    <dbReference type="NCBI Taxonomy" id="1137993"/>
    <lineage>
        <taxon>Bacteria</taxon>
        <taxon>Bacillati</taxon>
        <taxon>Actinomycetota</taxon>
        <taxon>Actinomycetes</taxon>
        <taxon>Geodermatophilales</taxon>
        <taxon>Geodermatophilaceae</taxon>
        <taxon>Geodermatophilus</taxon>
    </lineage>
</organism>
<comment type="similarity">
    <text evidence="7">Belongs to the binding-protein-dependent transport system permease family.</text>
</comment>
<feature type="transmembrane region" description="Helical" evidence="7">
    <location>
        <begin position="185"/>
        <end position="210"/>
    </location>
</feature>
<dbReference type="GO" id="GO:0005886">
    <property type="term" value="C:plasma membrane"/>
    <property type="evidence" value="ECO:0007669"/>
    <property type="project" value="UniProtKB-SubCell"/>
</dbReference>
<evidence type="ECO:0000256" key="7">
    <source>
        <dbReference type="RuleBase" id="RU363032"/>
    </source>
</evidence>
<evidence type="ECO:0000256" key="5">
    <source>
        <dbReference type="ARBA" id="ARBA00022989"/>
    </source>
</evidence>
<evidence type="ECO:0000256" key="8">
    <source>
        <dbReference type="SAM" id="SignalP"/>
    </source>
</evidence>
<keyword evidence="8" id="KW-0732">Signal</keyword>
<keyword evidence="5 7" id="KW-1133">Transmembrane helix</keyword>
<feature type="chain" id="PRO_5038661354" evidence="8">
    <location>
        <begin position="20"/>
        <end position="263"/>
    </location>
</feature>
<dbReference type="PANTHER" id="PTHR43386:SF6">
    <property type="entry name" value="ABC TRANSPORTER PERMEASE PROTEIN"/>
    <property type="match status" value="1"/>
</dbReference>
<feature type="transmembrane region" description="Helical" evidence="7">
    <location>
        <begin position="127"/>
        <end position="146"/>
    </location>
</feature>
<evidence type="ECO:0000256" key="6">
    <source>
        <dbReference type="ARBA" id="ARBA00023136"/>
    </source>
</evidence>
<dbReference type="InterPro" id="IPR050366">
    <property type="entry name" value="BP-dependent_transpt_permease"/>
</dbReference>
<reference evidence="11" key="1">
    <citation type="submission" date="2016-10" db="EMBL/GenBank/DDBJ databases">
        <authorList>
            <person name="Varghese N."/>
            <person name="Submissions S."/>
        </authorList>
    </citation>
    <scope>NUCLEOTIDE SEQUENCE [LARGE SCALE GENOMIC DNA]</scope>
    <source>
        <strain evidence="11">DSM 45422</strain>
    </source>
</reference>